<accession>A0A136Q8L3</accession>
<keyword evidence="3" id="KW-1185">Reference proteome</keyword>
<evidence type="ECO:0000313" key="3">
    <source>
        <dbReference type="Proteomes" id="UP000070366"/>
    </source>
</evidence>
<gene>
    <name evidence="2" type="ORF">HMPREF3293_00118</name>
</gene>
<dbReference type="EMBL" id="LSZW01000006">
    <property type="protein sequence ID" value="KXK67023.1"/>
    <property type="molecule type" value="Genomic_DNA"/>
</dbReference>
<sequence length="202" mass="22574">MESNRIKTVADMQKAENDFLKKVNFVEDFGLEFTDEKSFTRCFLISKDRRFYCTPIMSNPIFRVEKLDDVVDVSISENNAQVQGLHDMMVGNALLGAPGALATGLGKGGKVNDLHLDIVLKSTRDAHMRIDLIDDPVRIKSDMYQVVILTAEKIYAQLKSAIASSPDSLSSADEIRKFKELADDGIITQEEFEAKKKQLLGL</sequence>
<protein>
    <recommendedName>
        <fullName evidence="1">SHOCT domain-containing protein</fullName>
    </recommendedName>
</protein>
<dbReference type="PATRIC" id="fig|626937.4.peg.120"/>
<evidence type="ECO:0000313" key="2">
    <source>
        <dbReference type="EMBL" id="KXK67023.1"/>
    </source>
</evidence>
<reference evidence="2 3" key="1">
    <citation type="submission" date="2016-02" db="EMBL/GenBank/DDBJ databases">
        <authorList>
            <person name="Wen L."/>
            <person name="He K."/>
            <person name="Yang H."/>
        </authorList>
    </citation>
    <scope>NUCLEOTIDE SEQUENCE [LARGE SCALE GENOMIC DNA]</scope>
    <source>
        <strain evidence="2 3">DSM 22607</strain>
    </source>
</reference>
<name>A0A136Q8L3_9FIRM</name>
<dbReference type="RefSeq" id="WP_066523572.1">
    <property type="nucleotide sequence ID" value="NZ_CABMOF010000023.1"/>
</dbReference>
<organism evidence="2 3">
    <name type="scientific">Christensenella minuta</name>
    <dbReference type="NCBI Taxonomy" id="626937"/>
    <lineage>
        <taxon>Bacteria</taxon>
        <taxon>Bacillati</taxon>
        <taxon>Bacillota</taxon>
        <taxon>Clostridia</taxon>
        <taxon>Christensenellales</taxon>
        <taxon>Christensenellaceae</taxon>
        <taxon>Christensenella</taxon>
    </lineage>
</organism>
<feature type="domain" description="SHOCT" evidence="1">
    <location>
        <begin position="173"/>
        <end position="200"/>
    </location>
</feature>
<dbReference type="AlphaFoldDB" id="A0A136Q8L3"/>
<dbReference type="InterPro" id="IPR018649">
    <property type="entry name" value="SHOCT"/>
</dbReference>
<proteinExistence type="predicted"/>
<evidence type="ECO:0000259" key="1">
    <source>
        <dbReference type="Pfam" id="PF09851"/>
    </source>
</evidence>
<dbReference type="Pfam" id="PF09851">
    <property type="entry name" value="SHOCT"/>
    <property type="match status" value="1"/>
</dbReference>
<comment type="caution">
    <text evidence="2">The sequence shown here is derived from an EMBL/GenBank/DDBJ whole genome shotgun (WGS) entry which is preliminary data.</text>
</comment>
<dbReference type="Proteomes" id="UP000070366">
    <property type="component" value="Unassembled WGS sequence"/>
</dbReference>